<name>A0A6B0R8X8_9CETA</name>
<reference evidence="2" key="1">
    <citation type="submission" date="2019-10" db="EMBL/GenBank/DDBJ databases">
        <title>The sequence and de novo assembly of the wild yak genome.</title>
        <authorList>
            <person name="Liu Y."/>
        </authorList>
    </citation>
    <scope>NUCLEOTIDE SEQUENCE [LARGE SCALE GENOMIC DNA]</scope>
    <source>
        <strain evidence="2">WY2019</strain>
    </source>
</reference>
<feature type="region of interest" description="Disordered" evidence="1">
    <location>
        <begin position="1"/>
        <end position="68"/>
    </location>
</feature>
<dbReference type="AlphaFoldDB" id="A0A6B0R8X8"/>
<comment type="caution">
    <text evidence="2">The sequence shown here is derived from an EMBL/GenBank/DDBJ whole genome shotgun (WGS) entry which is preliminary data.</text>
</comment>
<keyword evidence="3" id="KW-1185">Reference proteome</keyword>
<organism evidence="2 3">
    <name type="scientific">Bos mutus</name>
    <name type="common">wild yak</name>
    <dbReference type="NCBI Taxonomy" id="72004"/>
    <lineage>
        <taxon>Eukaryota</taxon>
        <taxon>Metazoa</taxon>
        <taxon>Chordata</taxon>
        <taxon>Craniata</taxon>
        <taxon>Vertebrata</taxon>
        <taxon>Euteleostomi</taxon>
        <taxon>Mammalia</taxon>
        <taxon>Eutheria</taxon>
        <taxon>Laurasiatheria</taxon>
        <taxon>Artiodactyla</taxon>
        <taxon>Ruminantia</taxon>
        <taxon>Pecora</taxon>
        <taxon>Bovidae</taxon>
        <taxon>Bovinae</taxon>
        <taxon>Bos</taxon>
    </lineage>
</organism>
<evidence type="ECO:0000256" key="1">
    <source>
        <dbReference type="SAM" id="MobiDB-lite"/>
    </source>
</evidence>
<dbReference type="EMBL" id="VBQZ03000034">
    <property type="protein sequence ID" value="MXQ86659.1"/>
    <property type="molecule type" value="Genomic_DNA"/>
</dbReference>
<dbReference type="Proteomes" id="UP000322234">
    <property type="component" value="Unassembled WGS sequence"/>
</dbReference>
<protein>
    <submittedName>
        <fullName evidence="2">Uncharacterized protein</fullName>
    </submittedName>
</protein>
<evidence type="ECO:0000313" key="2">
    <source>
        <dbReference type="EMBL" id="MXQ86659.1"/>
    </source>
</evidence>
<evidence type="ECO:0000313" key="3">
    <source>
        <dbReference type="Proteomes" id="UP000322234"/>
    </source>
</evidence>
<sequence>MATSSMPESERNTATKASATRRRTLESPAPSATQCLHLRNGHMGAAEWAAGTRNEAHRFQPRSPPLTE</sequence>
<proteinExistence type="predicted"/>
<gene>
    <name evidence="2" type="ORF">E5288_WYG013030</name>
</gene>
<accession>A0A6B0R8X8</accession>